<dbReference type="Proteomes" id="UP001247805">
    <property type="component" value="Unassembled WGS sequence"/>
</dbReference>
<protein>
    <submittedName>
        <fullName evidence="3">ThuA domain-containing protein</fullName>
    </submittedName>
</protein>
<dbReference type="EMBL" id="JAWDIO010000002">
    <property type="protein sequence ID" value="MDU0355103.1"/>
    <property type="molecule type" value="Genomic_DNA"/>
</dbReference>
<name>A0ABU3SYL7_9ALTE</name>
<dbReference type="Gene3D" id="3.40.50.880">
    <property type="match status" value="1"/>
</dbReference>
<dbReference type="SUPFAM" id="SSF52317">
    <property type="entry name" value="Class I glutamine amidotransferase-like"/>
    <property type="match status" value="1"/>
</dbReference>
<evidence type="ECO:0000256" key="1">
    <source>
        <dbReference type="SAM" id="MobiDB-lite"/>
    </source>
</evidence>
<gene>
    <name evidence="3" type="ORF">RS130_15415</name>
</gene>
<evidence type="ECO:0000259" key="2">
    <source>
        <dbReference type="Pfam" id="PF06283"/>
    </source>
</evidence>
<accession>A0ABU3SYL7</accession>
<comment type="caution">
    <text evidence="3">The sequence shown here is derived from an EMBL/GenBank/DDBJ whole genome shotgun (WGS) entry which is preliminary data.</text>
</comment>
<evidence type="ECO:0000313" key="3">
    <source>
        <dbReference type="EMBL" id="MDU0355103.1"/>
    </source>
</evidence>
<sequence length="135" mass="15260">MTVHAANNSFPEWKAYNEMIGLGGWGNRNESDGPYVYFDDAGNKIVDHAKGGAGGHGKQHEFEVVTRDKEHPITENMPDTWLQSKDELYNRLRGPAKNMTVLATAFDDKKYNGFGRHEPVLMAITYKKVGFFIPR</sequence>
<feature type="domain" description="ThuA-like" evidence="2">
    <location>
        <begin position="2"/>
        <end position="126"/>
    </location>
</feature>
<dbReference type="Pfam" id="PF06283">
    <property type="entry name" value="ThuA"/>
    <property type="match status" value="1"/>
</dbReference>
<organism evidence="3 4">
    <name type="scientific">Paraglaciecola aquimarina</name>
    <dbReference type="NCBI Taxonomy" id="1235557"/>
    <lineage>
        <taxon>Bacteria</taxon>
        <taxon>Pseudomonadati</taxon>
        <taxon>Pseudomonadota</taxon>
        <taxon>Gammaproteobacteria</taxon>
        <taxon>Alteromonadales</taxon>
        <taxon>Alteromonadaceae</taxon>
        <taxon>Paraglaciecola</taxon>
    </lineage>
</organism>
<dbReference type="InterPro" id="IPR029062">
    <property type="entry name" value="Class_I_gatase-like"/>
</dbReference>
<dbReference type="InterPro" id="IPR029010">
    <property type="entry name" value="ThuA-like"/>
</dbReference>
<dbReference type="PANTHER" id="PTHR40469:SF2">
    <property type="entry name" value="GALACTOSE-BINDING DOMAIN-LIKE SUPERFAMILY PROTEIN"/>
    <property type="match status" value="1"/>
</dbReference>
<evidence type="ECO:0000313" key="4">
    <source>
        <dbReference type="Proteomes" id="UP001247805"/>
    </source>
</evidence>
<keyword evidence="4" id="KW-1185">Reference proteome</keyword>
<feature type="compositionally biased region" description="Basic and acidic residues" evidence="1">
    <location>
        <begin position="58"/>
        <end position="73"/>
    </location>
</feature>
<proteinExistence type="predicted"/>
<dbReference type="PANTHER" id="PTHR40469">
    <property type="entry name" value="SECRETED GLYCOSYL HYDROLASE"/>
    <property type="match status" value="1"/>
</dbReference>
<feature type="region of interest" description="Disordered" evidence="1">
    <location>
        <begin position="48"/>
        <end position="77"/>
    </location>
</feature>
<dbReference type="RefSeq" id="WP_316026658.1">
    <property type="nucleotide sequence ID" value="NZ_JAWDIO010000002.1"/>
</dbReference>
<reference evidence="3 4" key="1">
    <citation type="submission" date="2023-10" db="EMBL/GenBank/DDBJ databases">
        <title>Glaciecola aquimarina strain GGW-M5 nov., isolated from a coastal seawater.</title>
        <authorList>
            <person name="Bayburt H."/>
            <person name="Kim J.M."/>
            <person name="Choi B.J."/>
            <person name="Jeon C.O."/>
        </authorList>
    </citation>
    <scope>NUCLEOTIDE SEQUENCE [LARGE SCALE GENOMIC DNA]</scope>
    <source>
        <strain evidence="3 4">KCTC 32108</strain>
    </source>
</reference>